<evidence type="ECO:0000256" key="10">
    <source>
        <dbReference type="SAM" id="Phobius"/>
    </source>
</evidence>
<keyword evidence="10" id="KW-0812">Transmembrane</keyword>
<evidence type="ECO:0000256" key="8">
    <source>
        <dbReference type="SAM" id="Coils"/>
    </source>
</evidence>
<sequence>MSAVIVNRRVENFLRDPSMVEKARDVTTMSPSILKEAERLADELAELITDELEEDQVSRKRRQSNAMRPQLAPPRQTGAEATAGTRDAGKMLASMLVLLEGAKLSKLAFNAYSAAVQGEARDAGNAKLVEDYESALNAVSEMVEQLAALKDQLAGLSDKAKALERQLADAEAALAELDPDTPEYEAAMSARDTLSSALAIVKSDLARVQGEVRAMQSGVAELQKIADDLFVRAGQAGVDLPRTVVEKDVSNIARMLALMTQLGELMLEVGETLFAVQRELLKVQEDARITQLNKDAEKAEKEMAKAEALNKAMGCVGKILGAIVTAVSLVGAIFTGGASLALAGIGLALMMADEIYKGVTGNSFMEEAFKPLMKVLEPILQYVMNIVSDMLVGLGVDAQTAKMAAMIVVSVVIAAAVVALAVTGAGSAIAKVASSAAKQVSKVLTKVMEKTIAKLVPQMLKKSIAQMTKKMSGTTSKMFDAVSQRLGLSTDVASKQIYASNLGRVAAGVNFGKTVITSGLDVGAQVANKEVEESVVSMDRVMFLQEQGRKATDDLVARLIKSSSSWGEPFAFISEAIGQSTSVAVAVIRAIRGGRAA</sequence>
<evidence type="ECO:0000256" key="4">
    <source>
        <dbReference type="ARBA" id="ARBA00023026"/>
    </source>
</evidence>
<dbReference type="GO" id="GO:0016020">
    <property type="term" value="C:membrane"/>
    <property type="evidence" value="ECO:0007669"/>
    <property type="project" value="InterPro"/>
</dbReference>
<evidence type="ECO:0000256" key="3">
    <source>
        <dbReference type="ARBA" id="ARBA00022870"/>
    </source>
</evidence>
<evidence type="ECO:0000259" key="11">
    <source>
        <dbReference type="Pfam" id="PF04888"/>
    </source>
</evidence>
<dbReference type="Proteomes" id="UP000237839">
    <property type="component" value="Unassembled WGS sequence"/>
</dbReference>
<feature type="domain" description="Translocator protein BipB-like C-terminal" evidence="11">
    <location>
        <begin position="258"/>
        <end position="589"/>
    </location>
</feature>
<evidence type="ECO:0000256" key="5">
    <source>
        <dbReference type="ARBA" id="ARBA00023054"/>
    </source>
</evidence>
<comment type="caution">
    <text evidence="12">The sequence shown here is derived from an EMBL/GenBank/DDBJ whole genome shotgun (WGS) entry which is preliminary data.</text>
</comment>
<evidence type="ECO:0000313" key="13">
    <source>
        <dbReference type="Proteomes" id="UP000237839"/>
    </source>
</evidence>
<keyword evidence="4" id="KW-0843">Virulence</keyword>
<dbReference type="InterPro" id="IPR006972">
    <property type="entry name" value="BipB-like_C"/>
</dbReference>
<organism evidence="12 13">
    <name type="scientific">Solimicrobium silvestre</name>
    <dbReference type="NCBI Taxonomy" id="2099400"/>
    <lineage>
        <taxon>Bacteria</taxon>
        <taxon>Pseudomonadati</taxon>
        <taxon>Pseudomonadota</taxon>
        <taxon>Betaproteobacteria</taxon>
        <taxon>Burkholderiales</taxon>
        <taxon>Oxalobacteraceae</taxon>
        <taxon>Solimicrobium</taxon>
    </lineage>
</organism>
<dbReference type="InterPro" id="IPR003895">
    <property type="entry name" value="T3SS_SctE/BipB"/>
</dbReference>
<feature type="transmembrane region" description="Helical" evidence="10">
    <location>
        <begin position="319"/>
        <end position="352"/>
    </location>
</feature>
<dbReference type="RefSeq" id="WP_105531148.1">
    <property type="nucleotide sequence ID" value="NZ_PUGF01000005.1"/>
</dbReference>
<reference evidence="12 13" key="1">
    <citation type="submission" date="2018-02" db="EMBL/GenBank/DDBJ databases">
        <title>Solimicrobium silvestre gen. nov., sp. nov., isolated from alpine forest soil.</title>
        <authorList>
            <person name="Margesin R."/>
            <person name="Albuquerque L."/>
            <person name="Zhang D.-C."/>
            <person name="Froufe H.J.C."/>
            <person name="Severino R."/>
            <person name="Roxo I."/>
            <person name="Egas C."/>
            <person name="Da Costa M.S."/>
        </authorList>
    </citation>
    <scope>NUCLEOTIDE SEQUENCE [LARGE SCALE GENOMIC DNA]</scope>
    <source>
        <strain evidence="12 13">S20-91</strain>
    </source>
</reference>
<accession>A0A2S9H1L3</accession>
<dbReference type="AlphaFoldDB" id="A0A2S9H1L3"/>
<evidence type="ECO:0000256" key="6">
    <source>
        <dbReference type="ARBA" id="ARBA00025490"/>
    </source>
</evidence>
<dbReference type="Pfam" id="PF04888">
    <property type="entry name" value="SseC"/>
    <property type="match status" value="1"/>
</dbReference>
<feature type="region of interest" description="Disordered" evidence="9">
    <location>
        <begin position="54"/>
        <end position="83"/>
    </location>
</feature>
<protein>
    <recommendedName>
        <fullName evidence="2">Translocator protein BipB</fullName>
    </recommendedName>
</protein>
<evidence type="ECO:0000256" key="9">
    <source>
        <dbReference type="SAM" id="MobiDB-lite"/>
    </source>
</evidence>
<comment type="function">
    <text evidence="6">Plays a role in the bacterium-induced formation of multinucleated giant cell (MNGC), which is formed after host cell fusion, as well as in the intercellular spreading of bacteria and in the induction of apoptosis in macrophages. May act in concert with other effector proteins to induce fusion of host cell membranes.</text>
</comment>
<keyword evidence="3" id="KW-1043">Host membrane</keyword>
<keyword evidence="13" id="KW-1185">Reference proteome</keyword>
<dbReference type="OrthoDB" id="6623144at2"/>
<name>A0A2S9H1L3_9BURK</name>
<evidence type="ECO:0000256" key="1">
    <source>
        <dbReference type="ARBA" id="ARBA00004551"/>
    </source>
</evidence>
<dbReference type="GO" id="GO:0005576">
    <property type="term" value="C:extracellular region"/>
    <property type="evidence" value="ECO:0007669"/>
    <property type="project" value="InterPro"/>
</dbReference>
<evidence type="ECO:0000313" key="12">
    <source>
        <dbReference type="EMBL" id="PRC93869.1"/>
    </source>
</evidence>
<comment type="similarity">
    <text evidence="7">Belongs to the SctE/SipB/YopB family.</text>
</comment>
<feature type="transmembrane region" description="Helical" evidence="10">
    <location>
        <begin position="403"/>
        <end position="429"/>
    </location>
</feature>
<dbReference type="Gene3D" id="1.20.120.330">
    <property type="entry name" value="Nucleotidyltransferases domain 2"/>
    <property type="match status" value="1"/>
</dbReference>
<evidence type="ECO:0000256" key="2">
    <source>
        <dbReference type="ARBA" id="ARBA00018823"/>
    </source>
</evidence>
<comment type="subcellular location">
    <subcellularLocation>
        <location evidence="1">Host membrane</location>
    </subcellularLocation>
</comment>
<keyword evidence="5 8" id="KW-0175">Coiled coil</keyword>
<dbReference type="EMBL" id="PUGF01000005">
    <property type="protein sequence ID" value="PRC93869.1"/>
    <property type="molecule type" value="Genomic_DNA"/>
</dbReference>
<dbReference type="PRINTS" id="PR01375">
    <property type="entry name" value="BACINVASINB"/>
</dbReference>
<evidence type="ECO:0000256" key="7">
    <source>
        <dbReference type="ARBA" id="ARBA00035640"/>
    </source>
</evidence>
<keyword evidence="10" id="KW-0472">Membrane</keyword>
<feature type="coiled-coil region" evidence="8">
    <location>
        <begin position="129"/>
        <end position="180"/>
    </location>
</feature>
<gene>
    <name evidence="12" type="ORF">S2091_1478</name>
</gene>
<dbReference type="GO" id="GO:0033644">
    <property type="term" value="C:host cell membrane"/>
    <property type="evidence" value="ECO:0007669"/>
    <property type="project" value="UniProtKB-SubCell"/>
</dbReference>
<feature type="coiled-coil region" evidence="8">
    <location>
        <begin position="282"/>
        <end position="309"/>
    </location>
</feature>
<keyword evidence="10" id="KW-1133">Transmembrane helix</keyword>
<proteinExistence type="inferred from homology"/>